<accession>A0A6M3J2C4</accession>
<dbReference type="EMBL" id="MT141488">
    <property type="protein sequence ID" value="QJA63032.1"/>
    <property type="molecule type" value="Genomic_DNA"/>
</dbReference>
<proteinExistence type="predicted"/>
<sequence>MKTFTLMPILGRRTDVPPDDPKCFVYPNPENSGLAYTHDVGGINFDLTRKQKSCVKSKGTATWSNSANATATNCLGLYELYDGTNRNHVYVDAGDIYVYDGSNDPVEVVDAGATAFASGSTDLFSFARIGDYFVFADRAEHTPYKWKHGDALLTKLIASGTEFKFRYLVSFSRRLLGLYSDQTDGRIDIRYSTAWPDTAIASLNYPAANQIWVPNDDTILGGATMGLGNCFVYCEDSIQQIVYYPDYTAPFQIFTIVPKNAGIGGHHSIVNLGDRHYVYSRKYGFCEYRGGRAFPYGKPISDIIEEDIAGINDDYAYLIQGEWFPLDRRIAWTVPAGASTTTNRIFFYDVDTGNWEIEDKTAQYIGNWRFRSSYIWNTLIADYGTGATWNEPGGINWSYFAAVQNALVYGKDDGILYYRTGDADSGADFDGYRVEPILSFGNPRRKDTIEEIWFSIVERGTFSIDVYHRSGETTGEVLASDWVSIGSISTDNPSEPKLNVNTTAHRLHQIKWGCNLKNEKFNVNKITIKYTEGTAY</sequence>
<name>A0A6M3J2C4_9ZZZZ</name>
<gene>
    <name evidence="2" type="ORF">MM415A02429_0007</name>
    <name evidence="1" type="ORF">MM415B00664_0023</name>
</gene>
<organism evidence="1">
    <name type="scientific">viral metagenome</name>
    <dbReference type="NCBI Taxonomy" id="1070528"/>
    <lineage>
        <taxon>unclassified sequences</taxon>
        <taxon>metagenomes</taxon>
        <taxon>organismal metagenomes</taxon>
    </lineage>
</organism>
<evidence type="ECO:0000313" key="2">
    <source>
        <dbReference type="EMBL" id="QJA73212.1"/>
    </source>
</evidence>
<dbReference type="AlphaFoldDB" id="A0A6M3J2C4"/>
<protein>
    <submittedName>
        <fullName evidence="1">Uncharacterized protein</fullName>
    </submittedName>
</protein>
<evidence type="ECO:0000313" key="1">
    <source>
        <dbReference type="EMBL" id="QJA63032.1"/>
    </source>
</evidence>
<reference evidence="1" key="1">
    <citation type="submission" date="2020-03" db="EMBL/GenBank/DDBJ databases">
        <title>The deep terrestrial virosphere.</title>
        <authorList>
            <person name="Holmfeldt K."/>
            <person name="Nilsson E."/>
            <person name="Simone D."/>
            <person name="Lopez-Fernandez M."/>
            <person name="Wu X."/>
            <person name="de Brujin I."/>
            <person name="Lundin D."/>
            <person name="Andersson A."/>
            <person name="Bertilsson S."/>
            <person name="Dopson M."/>
        </authorList>
    </citation>
    <scope>NUCLEOTIDE SEQUENCE</scope>
    <source>
        <strain evidence="2">MM415A02429</strain>
        <strain evidence="1">MM415B00664</strain>
    </source>
</reference>
<dbReference type="EMBL" id="MT142010">
    <property type="protein sequence ID" value="QJA73212.1"/>
    <property type="molecule type" value="Genomic_DNA"/>
</dbReference>